<reference evidence="2" key="1">
    <citation type="submission" date="2023-06" db="EMBL/GenBank/DDBJ databases">
        <title>Survivors Of The Sea: Transcriptome response of Skeletonema marinoi to long-term dormancy.</title>
        <authorList>
            <person name="Pinder M.I.M."/>
            <person name="Kourtchenko O."/>
            <person name="Robertson E.K."/>
            <person name="Larsson T."/>
            <person name="Maumus F."/>
            <person name="Osuna-Cruz C.M."/>
            <person name="Vancaester E."/>
            <person name="Stenow R."/>
            <person name="Vandepoele K."/>
            <person name="Ploug H."/>
            <person name="Bruchert V."/>
            <person name="Godhe A."/>
            <person name="Topel M."/>
        </authorList>
    </citation>
    <scope>NUCLEOTIDE SEQUENCE</scope>
    <source>
        <strain evidence="2">R05AC</strain>
    </source>
</reference>
<organism evidence="2 3">
    <name type="scientific">Skeletonema marinoi</name>
    <dbReference type="NCBI Taxonomy" id="267567"/>
    <lineage>
        <taxon>Eukaryota</taxon>
        <taxon>Sar</taxon>
        <taxon>Stramenopiles</taxon>
        <taxon>Ochrophyta</taxon>
        <taxon>Bacillariophyta</taxon>
        <taxon>Coscinodiscophyceae</taxon>
        <taxon>Thalassiosirophycidae</taxon>
        <taxon>Thalassiosirales</taxon>
        <taxon>Skeletonemataceae</taxon>
        <taxon>Skeletonema</taxon>
        <taxon>Skeletonema marinoi-dohrnii complex</taxon>
    </lineage>
</organism>
<keyword evidence="3" id="KW-1185">Reference proteome</keyword>
<evidence type="ECO:0000256" key="1">
    <source>
        <dbReference type="SAM" id="MobiDB-lite"/>
    </source>
</evidence>
<name>A0AAD9DEF6_9STRA</name>
<protein>
    <submittedName>
        <fullName evidence="2">Uncharacterized protein</fullName>
    </submittedName>
</protein>
<evidence type="ECO:0000313" key="3">
    <source>
        <dbReference type="Proteomes" id="UP001224775"/>
    </source>
</evidence>
<feature type="region of interest" description="Disordered" evidence="1">
    <location>
        <begin position="1"/>
        <end position="41"/>
    </location>
</feature>
<dbReference type="Proteomes" id="UP001224775">
    <property type="component" value="Unassembled WGS sequence"/>
</dbReference>
<sequence>MEEVETLPTIEYTSCSSESDVMSSSEEDDRQSGSSSSRGLELRDKTDMPYLMIMVKMIWMWRGWGHLMKDIRQDEMRKRMIN</sequence>
<dbReference type="EMBL" id="JATAAI010000007">
    <property type="protein sequence ID" value="KAK1744656.1"/>
    <property type="molecule type" value="Genomic_DNA"/>
</dbReference>
<comment type="caution">
    <text evidence="2">The sequence shown here is derived from an EMBL/GenBank/DDBJ whole genome shotgun (WGS) entry which is preliminary data.</text>
</comment>
<dbReference type="AlphaFoldDB" id="A0AAD9DEF6"/>
<gene>
    <name evidence="2" type="ORF">QTG54_005189</name>
</gene>
<proteinExistence type="predicted"/>
<feature type="compositionally biased region" description="Low complexity" evidence="1">
    <location>
        <begin position="14"/>
        <end position="24"/>
    </location>
</feature>
<accession>A0AAD9DEF6</accession>
<evidence type="ECO:0000313" key="2">
    <source>
        <dbReference type="EMBL" id="KAK1744656.1"/>
    </source>
</evidence>